<dbReference type="RefSeq" id="WP_115883762.1">
    <property type="nucleotide sequence ID" value="NZ_CBCSHX010000010.1"/>
</dbReference>
<organism evidence="2 3">
    <name type="scientific">Jeotgalicoccus halotolerans</name>
    <dbReference type="NCBI Taxonomy" id="157227"/>
    <lineage>
        <taxon>Bacteria</taxon>
        <taxon>Bacillati</taxon>
        <taxon>Bacillota</taxon>
        <taxon>Bacilli</taxon>
        <taxon>Bacillales</taxon>
        <taxon>Staphylococcaceae</taxon>
        <taxon>Jeotgalicoccus</taxon>
    </lineage>
</organism>
<proteinExistence type="predicted"/>
<protein>
    <submittedName>
        <fullName evidence="2">Serine/threonine protein phosphatase 1</fullName>
    </submittedName>
</protein>
<gene>
    <name evidence="2" type="ORF">DFR63_0032</name>
</gene>
<dbReference type="GO" id="GO:0008803">
    <property type="term" value="F:bis(5'-nucleosyl)-tetraphosphatase (symmetrical) activity"/>
    <property type="evidence" value="ECO:0007669"/>
    <property type="project" value="TreeGrafter"/>
</dbReference>
<dbReference type="CDD" id="cd00144">
    <property type="entry name" value="MPP_PPP_family"/>
    <property type="match status" value="1"/>
</dbReference>
<dbReference type="GO" id="GO:0110154">
    <property type="term" value="P:RNA decapping"/>
    <property type="evidence" value="ECO:0007669"/>
    <property type="project" value="TreeGrafter"/>
</dbReference>
<dbReference type="GO" id="GO:0016791">
    <property type="term" value="F:phosphatase activity"/>
    <property type="evidence" value="ECO:0007669"/>
    <property type="project" value="TreeGrafter"/>
</dbReference>
<keyword evidence="3" id="KW-1185">Reference proteome</keyword>
<dbReference type="Gene3D" id="3.60.21.10">
    <property type="match status" value="1"/>
</dbReference>
<evidence type="ECO:0000259" key="1">
    <source>
        <dbReference type="Pfam" id="PF00149"/>
    </source>
</evidence>
<dbReference type="PANTHER" id="PTHR42850">
    <property type="entry name" value="METALLOPHOSPHOESTERASE"/>
    <property type="match status" value="1"/>
</dbReference>
<dbReference type="Proteomes" id="UP000257076">
    <property type="component" value="Unassembled WGS sequence"/>
</dbReference>
<dbReference type="InterPro" id="IPR050126">
    <property type="entry name" value="Ap4A_hydrolase"/>
</dbReference>
<sequence>MKRVLAISDIHGELELFDSLLEKVNYDADEDQLILLGDYVDRGPNSKGVLNRVSELKRNGAIVLRGNHDEMMLNAVNGVPEALERWERNGALMTLKSYDSSIESVTLSAGAEFEKHISLIREMDYYYETKDYIFVHAGVSPDTPVQKTDPHTFLWIRELFYEKYSGDKTVIFGHTPTSVIRQEKNHDIYFGENNIIGIDGAATYGGQLNCLELPGKKTYSVAKGV</sequence>
<dbReference type="OrthoDB" id="384253at2"/>
<name>A0A3E0B344_9STAP</name>
<reference evidence="2 3" key="1">
    <citation type="submission" date="2018-08" db="EMBL/GenBank/DDBJ databases">
        <title>Genomic Encyclopedia of Type Strains, Phase IV (KMG-IV): sequencing the most valuable type-strain genomes for metagenomic binning, comparative biology and taxonomic classification.</title>
        <authorList>
            <person name="Goeker M."/>
        </authorList>
    </citation>
    <scope>NUCLEOTIDE SEQUENCE [LARGE SCALE GENOMIC DNA]</scope>
    <source>
        <strain evidence="2 3">DSM 17274</strain>
    </source>
</reference>
<dbReference type="Pfam" id="PF00149">
    <property type="entry name" value="Metallophos"/>
    <property type="match status" value="1"/>
</dbReference>
<dbReference type="PANTHER" id="PTHR42850:SF4">
    <property type="entry name" value="ZINC-DEPENDENT ENDOPOLYPHOSPHATASE"/>
    <property type="match status" value="1"/>
</dbReference>
<feature type="domain" description="Calcineurin-like phosphoesterase" evidence="1">
    <location>
        <begin position="3"/>
        <end position="193"/>
    </location>
</feature>
<evidence type="ECO:0000313" key="2">
    <source>
        <dbReference type="EMBL" id="REG26389.1"/>
    </source>
</evidence>
<dbReference type="SUPFAM" id="SSF56300">
    <property type="entry name" value="Metallo-dependent phosphatases"/>
    <property type="match status" value="1"/>
</dbReference>
<accession>A0A3E0B344</accession>
<evidence type="ECO:0000313" key="3">
    <source>
        <dbReference type="Proteomes" id="UP000257076"/>
    </source>
</evidence>
<dbReference type="EMBL" id="QUMW01000001">
    <property type="protein sequence ID" value="REG26389.1"/>
    <property type="molecule type" value="Genomic_DNA"/>
</dbReference>
<dbReference type="GO" id="GO:0005737">
    <property type="term" value="C:cytoplasm"/>
    <property type="evidence" value="ECO:0007669"/>
    <property type="project" value="TreeGrafter"/>
</dbReference>
<dbReference type="InterPro" id="IPR004843">
    <property type="entry name" value="Calcineurin-like_PHP"/>
</dbReference>
<dbReference type="AlphaFoldDB" id="A0A3E0B344"/>
<dbReference type="InterPro" id="IPR029052">
    <property type="entry name" value="Metallo-depent_PP-like"/>
</dbReference>
<comment type="caution">
    <text evidence="2">The sequence shown here is derived from an EMBL/GenBank/DDBJ whole genome shotgun (WGS) entry which is preliminary data.</text>
</comment>